<evidence type="ECO:0000313" key="2">
    <source>
        <dbReference type="EMBL" id="PZR79104.1"/>
    </source>
</evidence>
<dbReference type="Proteomes" id="UP000248724">
    <property type="component" value="Unassembled WGS sequence"/>
</dbReference>
<organism evidence="2 3">
    <name type="scientific">Candidatus Aeolococcus gillhamiae</name>
    <dbReference type="NCBI Taxonomy" id="3127015"/>
    <lineage>
        <taxon>Bacteria</taxon>
        <taxon>Bacillati</taxon>
        <taxon>Candidatus Dormiibacterota</taxon>
        <taxon>Candidatus Dormibacteria</taxon>
        <taxon>Candidatus Aeolococcales</taxon>
        <taxon>Candidatus Aeolococcaceae</taxon>
        <taxon>Candidatus Aeolococcus</taxon>
    </lineage>
</organism>
<gene>
    <name evidence="2" type="ORF">DLM65_11435</name>
</gene>
<feature type="compositionally biased region" description="Basic and acidic residues" evidence="1">
    <location>
        <begin position="1"/>
        <end position="21"/>
    </location>
</feature>
<evidence type="ECO:0000313" key="3">
    <source>
        <dbReference type="Proteomes" id="UP000248724"/>
    </source>
</evidence>
<evidence type="ECO:0000256" key="1">
    <source>
        <dbReference type="SAM" id="MobiDB-lite"/>
    </source>
</evidence>
<feature type="region of interest" description="Disordered" evidence="1">
    <location>
        <begin position="1"/>
        <end position="45"/>
    </location>
</feature>
<sequence>MPPSDRGHASALEPGRRDRQMRIVMPRRKPTPECKSRSGPTIPEADRLGTRMTLRLDADATTALDALTRRWGIVRSLAIARAIVEALESK</sequence>
<dbReference type="EMBL" id="QHBU01000224">
    <property type="protein sequence ID" value="PZR79104.1"/>
    <property type="molecule type" value="Genomic_DNA"/>
</dbReference>
<dbReference type="CDD" id="cd21631">
    <property type="entry name" value="RHH_CopG_NikR-like"/>
    <property type="match status" value="1"/>
</dbReference>
<comment type="caution">
    <text evidence="2">The sequence shown here is derived from an EMBL/GenBank/DDBJ whole genome shotgun (WGS) entry which is preliminary data.</text>
</comment>
<dbReference type="AlphaFoldDB" id="A0A2W6A6D1"/>
<reference evidence="2 3" key="1">
    <citation type="journal article" date="2017" name="Nature">
        <title>Atmospheric trace gases support primary production in Antarctic desert surface soil.</title>
        <authorList>
            <person name="Ji M."/>
            <person name="Greening C."/>
            <person name="Vanwonterghem I."/>
            <person name="Carere C.R."/>
            <person name="Bay S.K."/>
            <person name="Steen J.A."/>
            <person name="Montgomery K."/>
            <person name="Lines T."/>
            <person name="Beardall J."/>
            <person name="van Dorst J."/>
            <person name="Snape I."/>
            <person name="Stott M.B."/>
            <person name="Hugenholtz P."/>
            <person name="Ferrari B.C."/>
        </authorList>
    </citation>
    <scope>NUCLEOTIDE SEQUENCE [LARGE SCALE GENOMIC DNA]</scope>
    <source>
        <strain evidence="2">RRmetagenome_bin12</strain>
    </source>
</reference>
<protein>
    <submittedName>
        <fullName evidence="2">Uncharacterized protein</fullName>
    </submittedName>
</protein>
<accession>A0A2W6A6D1</accession>
<name>A0A2W6A6D1_9BACT</name>
<proteinExistence type="predicted"/>